<dbReference type="STRING" id="1353952.A0A165GZP7"/>
<proteinExistence type="predicted"/>
<sequence length="388" mass="42828">MFFSPQRSRTAPTSARTISPLLSPRLRQSSAANRALGVKFEQGNHPPDAITNMEGALHTYVTPIVLAMVHGEYNYVAGNHMMLRFLPTRDILERLDRARQVIVSALIHPDFEDEQVMLELASLTPLPSIGASLPMNFQVPSAEDKQDPGFRQAYDFVLRAHMIAHLVTSKQLPAIQEVTAHARTVDQAIDALENWIRNPAATPEEIQGTFFRVQSGEILSLELLFNSALHQVRNELSALEELCLQGYVYTFDPPAIFARKIEATLLNRLYIAALKTVSKHNQLNNMRMFAFNDYADRSALKFLSLALQDQKHVLVTRKLSIFTGKGGGYVPPKGAEGALLVLHNNSDGFGQNIETEAPGGSMDGAIGAFSSVAASLSRDRGDLLSYLM</sequence>
<dbReference type="Proteomes" id="UP000076842">
    <property type="component" value="Unassembled WGS sequence"/>
</dbReference>
<dbReference type="AlphaFoldDB" id="A0A165GZP7"/>
<reference evidence="1 2" key="1">
    <citation type="journal article" date="2016" name="Mol. Biol. Evol.">
        <title>Comparative Genomics of Early-Diverging Mushroom-Forming Fungi Provides Insights into the Origins of Lignocellulose Decay Capabilities.</title>
        <authorList>
            <person name="Nagy L.G."/>
            <person name="Riley R."/>
            <person name="Tritt A."/>
            <person name="Adam C."/>
            <person name="Daum C."/>
            <person name="Floudas D."/>
            <person name="Sun H."/>
            <person name="Yadav J.S."/>
            <person name="Pangilinan J."/>
            <person name="Larsson K.H."/>
            <person name="Matsuura K."/>
            <person name="Barry K."/>
            <person name="Labutti K."/>
            <person name="Kuo R."/>
            <person name="Ohm R.A."/>
            <person name="Bhattacharya S.S."/>
            <person name="Shirouzu T."/>
            <person name="Yoshinaga Y."/>
            <person name="Martin F.M."/>
            <person name="Grigoriev I.V."/>
            <person name="Hibbett D.S."/>
        </authorList>
    </citation>
    <scope>NUCLEOTIDE SEQUENCE [LARGE SCALE GENOMIC DNA]</scope>
    <source>
        <strain evidence="1 2">HHB12733</strain>
    </source>
</reference>
<dbReference type="OrthoDB" id="2537245at2759"/>
<evidence type="ECO:0000313" key="2">
    <source>
        <dbReference type="Proteomes" id="UP000076842"/>
    </source>
</evidence>
<evidence type="ECO:0000313" key="1">
    <source>
        <dbReference type="EMBL" id="KZT58687.1"/>
    </source>
</evidence>
<keyword evidence="2" id="KW-1185">Reference proteome</keyword>
<accession>A0A165GZP7</accession>
<dbReference type="InParanoid" id="A0A165GZP7"/>
<dbReference type="EMBL" id="KV423948">
    <property type="protein sequence ID" value="KZT58687.1"/>
    <property type="molecule type" value="Genomic_DNA"/>
</dbReference>
<gene>
    <name evidence="1" type="ORF">CALCODRAFT_231332</name>
</gene>
<protein>
    <submittedName>
        <fullName evidence="1">Uncharacterized protein</fullName>
    </submittedName>
</protein>
<name>A0A165GZP7_9BASI</name>
<organism evidence="1 2">
    <name type="scientific">Calocera cornea HHB12733</name>
    <dbReference type="NCBI Taxonomy" id="1353952"/>
    <lineage>
        <taxon>Eukaryota</taxon>
        <taxon>Fungi</taxon>
        <taxon>Dikarya</taxon>
        <taxon>Basidiomycota</taxon>
        <taxon>Agaricomycotina</taxon>
        <taxon>Dacrymycetes</taxon>
        <taxon>Dacrymycetales</taxon>
        <taxon>Dacrymycetaceae</taxon>
        <taxon>Calocera</taxon>
    </lineage>
</organism>